<keyword evidence="3" id="KW-1185">Reference proteome</keyword>
<accession>A0AAV3NHN3</accession>
<comment type="caution">
    <text evidence="2">The sequence shown here is derived from an EMBL/GenBank/DDBJ whole genome shotgun (WGS) entry which is preliminary data.</text>
</comment>
<dbReference type="EMBL" id="BAABME010000039">
    <property type="protein sequence ID" value="GAA0138840.1"/>
    <property type="molecule type" value="Genomic_DNA"/>
</dbReference>
<name>A0AAV3NHN3_LITER</name>
<dbReference type="Proteomes" id="UP001454036">
    <property type="component" value="Unassembled WGS sequence"/>
</dbReference>
<feature type="region of interest" description="Disordered" evidence="1">
    <location>
        <begin position="30"/>
        <end position="61"/>
    </location>
</feature>
<gene>
    <name evidence="2" type="ORF">LIER_00506</name>
</gene>
<organism evidence="2 3">
    <name type="scientific">Lithospermum erythrorhizon</name>
    <name type="common">Purple gromwell</name>
    <name type="synonym">Lithospermum officinale var. erythrorhizon</name>
    <dbReference type="NCBI Taxonomy" id="34254"/>
    <lineage>
        <taxon>Eukaryota</taxon>
        <taxon>Viridiplantae</taxon>
        <taxon>Streptophyta</taxon>
        <taxon>Embryophyta</taxon>
        <taxon>Tracheophyta</taxon>
        <taxon>Spermatophyta</taxon>
        <taxon>Magnoliopsida</taxon>
        <taxon>eudicotyledons</taxon>
        <taxon>Gunneridae</taxon>
        <taxon>Pentapetalae</taxon>
        <taxon>asterids</taxon>
        <taxon>lamiids</taxon>
        <taxon>Boraginales</taxon>
        <taxon>Boraginaceae</taxon>
        <taxon>Boraginoideae</taxon>
        <taxon>Lithospermeae</taxon>
        <taxon>Lithospermum</taxon>
    </lineage>
</organism>
<evidence type="ECO:0000313" key="3">
    <source>
        <dbReference type="Proteomes" id="UP001454036"/>
    </source>
</evidence>
<evidence type="ECO:0008006" key="4">
    <source>
        <dbReference type="Google" id="ProtNLM"/>
    </source>
</evidence>
<evidence type="ECO:0000313" key="2">
    <source>
        <dbReference type="EMBL" id="GAA0138840.1"/>
    </source>
</evidence>
<dbReference type="AlphaFoldDB" id="A0AAV3NHN3"/>
<sequence>MDEKVSMITFFHGLQFRPLKERLVLEPVANITKKPKKRQFPSGGQRGRSPRRENGRVRQLQEPVHTSYTPLRTSTRKVYAQMDDGKLFPKPQKLRSHSNRRDLKLFCEYHKDHGHDTNDCRVLKAEIEKLIRRGHLTDFVRERSPKSLWDSPRRNVKPRSQSPPRVTGLIDTISGGLAGGGDTSNSRK</sequence>
<feature type="region of interest" description="Disordered" evidence="1">
    <location>
        <begin position="144"/>
        <end position="188"/>
    </location>
</feature>
<evidence type="ECO:0000256" key="1">
    <source>
        <dbReference type="SAM" id="MobiDB-lite"/>
    </source>
</evidence>
<reference evidence="2 3" key="1">
    <citation type="submission" date="2024-01" db="EMBL/GenBank/DDBJ databases">
        <title>The complete chloroplast genome sequence of Lithospermum erythrorhizon: insights into the phylogenetic relationship among Boraginaceae species and the maternal lineages of purple gromwells.</title>
        <authorList>
            <person name="Okada T."/>
            <person name="Watanabe K."/>
        </authorList>
    </citation>
    <scope>NUCLEOTIDE SEQUENCE [LARGE SCALE GENOMIC DNA]</scope>
</reference>
<proteinExistence type="predicted"/>
<protein>
    <recommendedName>
        <fullName evidence="4">Retrotransposon gag domain-containing protein</fullName>
    </recommendedName>
</protein>